<protein>
    <submittedName>
        <fullName evidence="2">Endonuclease/exonuclease/phosphatase family protein</fullName>
    </submittedName>
</protein>
<dbReference type="SUPFAM" id="SSF56219">
    <property type="entry name" value="DNase I-like"/>
    <property type="match status" value="1"/>
</dbReference>
<keyword evidence="2" id="KW-0540">Nuclease</keyword>
<dbReference type="GO" id="GO:0004519">
    <property type="term" value="F:endonuclease activity"/>
    <property type="evidence" value="ECO:0007669"/>
    <property type="project" value="UniProtKB-KW"/>
</dbReference>
<keyword evidence="3" id="KW-1185">Reference proteome</keyword>
<dbReference type="Pfam" id="PF03372">
    <property type="entry name" value="Exo_endo_phos"/>
    <property type="match status" value="1"/>
</dbReference>
<dbReference type="PANTHER" id="PTHR42834:SF1">
    <property type="entry name" value="ENDONUCLEASE_EXONUCLEASE_PHOSPHATASE FAMILY PROTEIN (AFU_ORTHOLOGUE AFUA_3G09210)"/>
    <property type="match status" value="1"/>
</dbReference>
<feature type="domain" description="Endonuclease/exonuclease/phosphatase" evidence="1">
    <location>
        <begin position="102"/>
        <end position="349"/>
    </location>
</feature>
<sequence>MISLATYNVENLFDRPAILNLKDQAAINQRLAQVAELQNLIDKDSYSAADKARIKALDNELSRFIEIQEDVGKLFTGRGNNRRVTASGRGDWIGGIQFLRANFSDQQRLNTAAMIKQINADILCLVEVEGNQALRSFNAELLNYRYKQHLSIDSPNDPRGIDLGLYLRTPTLGRIQTNAFDKKAGKGIFSRDCLEIECQLPSGESLFLLLNHFKSKMNNSPESDTRRKGQAARVAEIVAQRYAGTIDYYAVVGDFNDTPDSGPISPLATSPHIRDVFDVVNQPANDRWTYFYRGQFNQIDYVMVSPALAAKVRGVEVLRQGMPVAADKPELGITPLPGITGHSTAASDHGAIRVKLDL</sequence>
<accession>A0A5B8S2T0</accession>
<dbReference type="RefSeq" id="WP_147089106.1">
    <property type="nucleotide sequence ID" value="NZ_BAABJD010000002.1"/>
</dbReference>
<dbReference type="InterPro" id="IPR036691">
    <property type="entry name" value="Endo/exonu/phosph_ase_sf"/>
</dbReference>
<name>A0A5B8S2T0_9SPHN</name>
<dbReference type="Proteomes" id="UP000321172">
    <property type="component" value="Chromosome"/>
</dbReference>
<keyword evidence="2" id="KW-0255">Endonuclease</keyword>
<dbReference type="Gene3D" id="3.60.10.10">
    <property type="entry name" value="Endonuclease/exonuclease/phosphatase"/>
    <property type="match status" value="1"/>
</dbReference>
<dbReference type="AlphaFoldDB" id="A0A5B8S2T0"/>
<keyword evidence="2" id="KW-0378">Hydrolase</keyword>
<keyword evidence="2" id="KW-0269">Exonuclease</keyword>
<evidence type="ECO:0000313" key="2">
    <source>
        <dbReference type="EMBL" id="QEA15125.1"/>
    </source>
</evidence>
<dbReference type="InterPro" id="IPR005135">
    <property type="entry name" value="Endo/exonuclease/phosphatase"/>
</dbReference>
<gene>
    <name evidence="2" type="ORF">FRF71_02665</name>
</gene>
<dbReference type="OrthoDB" id="1398885at2"/>
<proteinExistence type="predicted"/>
<dbReference type="KEGG" id="ngf:FRF71_02665"/>
<organism evidence="2 3">
    <name type="scientific">Novosphingobium ginsenosidimutans</name>
    <dbReference type="NCBI Taxonomy" id="1176536"/>
    <lineage>
        <taxon>Bacteria</taxon>
        <taxon>Pseudomonadati</taxon>
        <taxon>Pseudomonadota</taxon>
        <taxon>Alphaproteobacteria</taxon>
        <taxon>Sphingomonadales</taxon>
        <taxon>Sphingomonadaceae</taxon>
        <taxon>Novosphingobium</taxon>
    </lineage>
</organism>
<dbReference type="EMBL" id="CP042345">
    <property type="protein sequence ID" value="QEA15125.1"/>
    <property type="molecule type" value="Genomic_DNA"/>
</dbReference>
<dbReference type="GO" id="GO:0004527">
    <property type="term" value="F:exonuclease activity"/>
    <property type="evidence" value="ECO:0007669"/>
    <property type="project" value="UniProtKB-KW"/>
</dbReference>
<evidence type="ECO:0000259" key="1">
    <source>
        <dbReference type="Pfam" id="PF03372"/>
    </source>
</evidence>
<evidence type="ECO:0000313" key="3">
    <source>
        <dbReference type="Proteomes" id="UP000321172"/>
    </source>
</evidence>
<reference evidence="2 3" key="1">
    <citation type="journal article" date="2013" name="J. Microbiol. Biotechnol.">
        <title>Novosphingobium ginsenosidimutans sp. nov., with the ability to convert ginsenoside.</title>
        <authorList>
            <person name="Kim J.K."/>
            <person name="He D."/>
            <person name="Liu Q.M."/>
            <person name="Park H.Y."/>
            <person name="Jung M.S."/>
            <person name="Yoon M.H."/>
            <person name="Kim S.C."/>
            <person name="Im W.T."/>
        </authorList>
    </citation>
    <scope>NUCLEOTIDE SEQUENCE [LARGE SCALE GENOMIC DNA]</scope>
    <source>
        <strain evidence="2 3">FW-6</strain>
    </source>
</reference>
<dbReference type="PANTHER" id="PTHR42834">
    <property type="entry name" value="ENDONUCLEASE/EXONUCLEASE/PHOSPHATASE FAMILY PROTEIN (AFU_ORTHOLOGUE AFUA_3G09210)"/>
    <property type="match status" value="1"/>
</dbReference>